<dbReference type="AlphaFoldDB" id="K0IMY6"/>
<dbReference type="HOGENOM" id="CLU_3245477_0_0_2"/>
<protein>
    <submittedName>
        <fullName evidence="1">Uncharacterized protein</fullName>
    </submittedName>
</protein>
<sequence length="42" mass="4753">MFLQAKPQCRQISFGVSCAAAYIRNDFQEPLSVLPGFFKMVL</sequence>
<proteinExistence type="predicted"/>
<evidence type="ECO:0000313" key="1">
    <source>
        <dbReference type="EMBL" id="AFU58439.1"/>
    </source>
</evidence>
<evidence type="ECO:0000313" key="2">
    <source>
        <dbReference type="Proteomes" id="UP000008037"/>
    </source>
</evidence>
<organism evidence="1 2">
    <name type="scientific">Nitrososphaera gargensis (strain Ga9.2)</name>
    <dbReference type="NCBI Taxonomy" id="1237085"/>
    <lineage>
        <taxon>Archaea</taxon>
        <taxon>Nitrososphaerota</taxon>
        <taxon>Nitrososphaeria</taxon>
        <taxon>Nitrososphaerales</taxon>
        <taxon>Nitrososphaeraceae</taxon>
        <taxon>Nitrososphaera</taxon>
    </lineage>
</organism>
<dbReference type="Proteomes" id="UP000008037">
    <property type="component" value="Chromosome"/>
</dbReference>
<dbReference type="BioCyc" id="CNIT1237085:G1324-1502-MONOMER"/>
<dbReference type="EMBL" id="CP002408">
    <property type="protein sequence ID" value="AFU58439.1"/>
    <property type="molecule type" value="Genomic_DNA"/>
</dbReference>
<dbReference type="KEGG" id="nga:Ngar_c15040"/>
<name>K0IMY6_NITGG</name>
<keyword evidence="2" id="KW-1185">Reference proteome</keyword>
<accession>K0IMY6</accession>
<reference evidence="1 2" key="1">
    <citation type="journal article" date="2012" name="Environ. Microbiol.">
        <title>The genome of the ammonia-oxidizing Candidatus Nitrososphaera gargensis: insights into metabolic versatility and environmental adaptations.</title>
        <authorList>
            <person name="Spang A."/>
            <person name="Poehlein A."/>
            <person name="Offre P."/>
            <person name="Zumbragel S."/>
            <person name="Haider S."/>
            <person name="Rychlik N."/>
            <person name="Nowka B."/>
            <person name="Schmeisser C."/>
            <person name="Lebedeva E.V."/>
            <person name="Rattei T."/>
            <person name="Bohm C."/>
            <person name="Schmid M."/>
            <person name="Galushko A."/>
            <person name="Hatzenpichler R."/>
            <person name="Weinmaier T."/>
            <person name="Daniel R."/>
            <person name="Schleper C."/>
            <person name="Spieck E."/>
            <person name="Streit W."/>
            <person name="Wagner M."/>
        </authorList>
    </citation>
    <scope>NUCLEOTIDE SEQUENCE [LARGE SCALE GENOMIC DNA]</scope>
    <source>
        <strain evidence="2">Ga9.2</strain>
    </source>
</reference>
<dbReference type="InParanoid" id="K0IMY6"/>
<gene>
    <name evidence="1" type="ordered locus">Ngar_c15040</name>
</gene>